<dbReference type="InterPro" id="IPR018707">
    <property type="entry name" value="LpxR"/>
</dbReference>
<protein>
    <submittedName>
        <fullName evidence="1">Lipid A deacylase LpxR family protein</fullName>
    </submittedName>
</protein>
<gene>
    <name evidence="1" type="ORF">D3H65_22130</name>
</gene>
<dbReference type="Gene3D" id="2.40.128.140">
    <property type="entry name" value="Outer membrane protein"/>
    <property type="match status" value="1"/>
</dbReference>
<organism evidence="1 2">
    <name type="scientific">Paraflavitalea soli</name>
    <dbReference type="NCBI Taxonomy" id="2315862"/>
    <lineage>
        <taxon>Bacteria</taxon>
        <taxon>Pseudomonadati</taxon>
        <taxon>Bacteroidota</taxon>
        <taxon>Chitinophagia</taxon>
        <taxon>Chitinophagales</taxon>
        <taxon>Chitinophagaceae</taxon>
        <taxon>Paraflavitalea</taxon>
    </lineage>
</organism>
<dbReference type="Proteomes" id="UP000263900">
    <property type="component" value="Chromosome"/>
</dbReference>
<keyword evidence="2" id="KW-1185">Reference proteome</keyword>
<dbReference type="RefSeq" id="WP_119052406.1">
    <property type="nucleotide sequence ID" value="NZ_CP032157.1"/>
</dbReference>
<dbReference type="EMBL" id="CP032157">
    <property type="protein sequence ID" value="AXY76529.1"/>
    <property type="molecule type" value="Genomic_DNA"/>
</dbReference>
<dbReference type="Pfam" id="PF09982">
    <property type="entry name" value="LpxR"/>
    <property type="match status" value="1"/>
</dbReference>
<proteinExistence type="predicted"/>
<dbReference type="PROSITE" id="PS51257">
    <property type="entry name" value="PROKAR_LIPOPROTEIN"/>
    <property type="match status" value="1"/>
</dbReference>
<evidence type="ECO:0000313" key="2">
    <source>
        <dbReference type="Proteomes" id="UP000263900"/>
    </source>
</evidence>
<name>A0A3B7MTE1_9BACT</name>
<reference evidence="1 2" key="1">
    <citation type="submission" date="2018-09" db="EMBL/GenBank/DDBJ databases">
        <title>Genome sequencing of strain 6GH32-13.</title>
        <authorList>
            <person name="Weon H.-Y."/>
            <person name="Heo J."/>
            <person name="Kwon S.-W."/>
        </authorList>
    </citation>
    <scope>NUCLEOTIDE SEQUENCE [LARGE SCALE GENOMIC DNA]</scope>
    <source>
        <strain evidence="1 2">5GH32-13</strain>
    </source>
</reference>
<evidence type="ECO:0000313" key="1">
    <source>
        <dbReference type="EMBL" id="AXY76529.1"/>
    </source>
</evidence>
<dbReference type="AlphaFoldDB" id="A0A3B7MTE1"/>
<dbReference type="KEGG" id="pseg:D3H65_22130"/>
<accession>A0A3B7MTE1</accession>
<sequence length="326" mass="36299">MKGNLYSILLLVGGCGFFTPLHAQQDREYLFRIYVDNDFINFRGKGTDQFYTNGLRFDLFYSNHKGPRWLPTAGDSSINVTGWSIMQMAITPRDIKTTAYQPDDYPYSGSLFATYSLRSYNPQQRYSFQTELLLGVMGPAAMGEQGQKLIHQLISYQLPMGWEHQLGNALLANVQFTAEKQLASIGNFIEVIGGGKIAAGTMTNSASIYPMIRIGLMHPYFAGTISQLSSPRSIKGQKKWQAYLVGRPGGSFTLTNALLTGGISNSSNGKIIRTNHPLQKFTFNMEYGVVVSKGRIALSVMQRYTTPMLKGLYSHEVGNVSLSFNW</sequence>
<dbReference type="OrthoDB" id="622552at2"/>
<dbReference type="InterPro" id="IPR037107">
    <property type="entry name" value="Put_OMP_sf"/>
</dbReference>